<proteinExistence type="inferred from homology"/>
<evidence type="ECO:0000256" key="3">
    <source>
        <dbReference type="ARBA" id="ARBA00022598"/>
    </source>
</evidence>
<dbReference type="GO" id="GO:0003910">
    <property type="term" value="F:DNA ligase (ATP) activity"/>
    <property type="evidence" value="ECO:0007669"/>
    <property type="project" value="UniProtKB-EC"/>
</dbReference>
<comment type="catalytic activity">
    <reaction evidence="8 9">
        <text>ATP + (deoxyribonucleotide)n-3'-hydroxyl + 5'-phospho-(deoxyribonucleotide)m = (deoxyribonucleotide)n+m + AMP + diphosphate.</text>
        <dbReference type="EC" id="6.5.1.1"/>
    </reaction>
</comment>
<evidence type="ECO:0000256" key="6">
    <source>
        <dbReference type="ARBA" id="ARBA00022840"/>
    </source>
</evidence>
<dbReference type="EC" id="6.5.1.1" evidence="9"/>
<dbReference type="InterPro" id="IPR012308">
    <property type="entry name" value="DNA_ligase_ATP-dep_N"/>
</dbReference>
<dbReference type="OrthoDB" id="206088at2759"/>
<dbReference type="EMBL" id="JAEPQZ010000021">
    <property type="protein sequence ID" value="KAG2171390.1"/>
    <property type="molecule type" value="Genomic_DNA"/>
</dbReference>
<dbReference type="InterPro" id="IPR036599">
    <property type="entry name" value="DNA_ligase_N_sf"/>
</dbReference>
<keyword evidence="5 9" id="KW-0547">Nucleotide-binding</keyword>
<evidence type="ECO:0000256" key="8">
    <source>
        <dbReference type="ARBA" id="ARBA00034003"/>
    </source>
</evidence>
<keyword evidence="9" id="KW-0234">DNA repair</keyword>
<dbReference type="PROSITE" id="PS50160">
    <property type="entry name" value="DNA_LIGASE_A3"/>
    <property type="match status" value="1"/>
</dbReference>
<evidence type="ECO:0000256" key="1">
    <source>
        <dbReference type="ARBA" id="ARBA00004123"/>
    </source>
</evidence>
<dbReference type="InterPro" id="IPR016059">
    <property type="entry name" value="DNA_ligase_ATP-dep_CS"/>
</dbReference>
<dbReference type="GO" id="GO:0006273">
    <property type="term" value="P:lagging strand elongation"/>
    <property type="evidence" value="ECO:0007669"/>
    <property type="project" value="TreeGrafter"/>
</dbReference>
<feature type="region of interest" description="Disordered" evidence="11">
    <location>
        <begin position="1"/>
        <end position="68"/>
    </location>
</feature>
<evidence type="ECO:0000256" key="4">
    <source>
        <dbReference type="ARBA" id="ARBA00022705"/>
    </source>
</evidence>
<evidence type="ECO:0000313" key="14">
    <source>
        <dbReference type="Proteomes" id="UP000654370"/>
    </source>
</evidence>
<accession>A0A8H7PCK6</accession>
<dbReference type="Gene3D" id="3.30.470.30">
    <property type="entry name" value="DNA ligase/mRNA capping enzyme"/>
    <property type="match status" value="1"/>
</dbReference>
<dbReference type="GO" id="GO:0006281">
    <property type="term" value="P:DNA repair"/>
    <property type="evidence" value="ECO:0007669"/>
    <property type="project" value="UniProtKB-KW"/>
</dbReference>
<feature type="compositionally biased region" description="Acidic residues" evidence="11">
    <location>
        <begin position="873"/>
        <end position="883"/>
    </location>
</feature>
<keyword evidence="4" id="KW-0235">DNA replication</keyword>
<dbReference type="InterPro" id="IPR012340">
    <property type="entry name" value="NA-bd_OB-fold"/>
</dbReference>
<sequence length="883" mass="98045">MAKGQKRKTTTPSPSPRKKTSTVPQKGLEFFFESQRKKQHELEQEAFGDPLLTQPASPLGNRGNGADADFDLQLVAGDEEPLFLPKAKKEESPVQDTIDTSSSTSTVVTTNSTSQIKIEESISQPALTPSQDEKKELNCTVALVDASKPANDDSSMPKQPLTTDPLEFDAKSYPVTSWSTPDGIVAPYAFITEAFCIIAETSARIGITNVLCNMLRVLMIHTPADLLPAVWLCSNAIAAPYKGIELGIGPLILSKSITSVAGTNGKTLKTLYEKYGDWGDVAFSAKVSVRTLLQPKPLTVRGVYSTLKSIANLKGQGTIDAKAALVKKLVLAARGEEVRFLVRTFVSHLRIGAVRTTVLSALAKACTLDISPFCSVEDGDSLAAQFYRQPYDDKATITMKMKRAESLMRECYAQHPNLDDIVPAILQGLSHLKEHCPLTVGVPLRPMLGKITRDLSEVFVKLEGRSFACEYKYDGQRAQIHLDKQGKAKIFSRHLEDMTDKYPDVVAILPQICKSENQSFIIDAEIVAIDNNGNIQPFSTLSNRARKNVAIEDITINVCILAFDIMLLNDEPVLWESFRNRRQLLRDHFTPIKDRYDLVKSMDTVASQENQDGAPETTSELKAPNVANSVEYQDEVSEFFKQSIKDGCEGIMVKVLDHASGYSGNQLDPITANKTEMKQTRVNQLLASYEPDKRMESWLKVKKDYVEGVSDSLDLVPIGAWWGNGRKVGWYSPILLACYNPENETYESVCKCISGFSDKFYKDMLEFYSVENGRVLDAPRHDYITDHRPDVWFQSCEVWEIKGADITVSPIHKGAIGHIDEARGLSLRFPRFIRKRDDKDVEDATCSETLAEMYTKQTNLHGSSNTEANTGGVEEDDGWIGED</sequence>
<dbReference type="SUPFAM" id="SSF117018">
    <property type="entry name" value="ATP-dependent DNA ligase DNA-binding domain"/>
    <property type="match status" value="1"/>
</dbReference>
<comment type="caution">
    <text evidence="13">The sequence shown here is derived from an EMBL/GenBank/DDBJ whole genome shotgun (WGS) entry which is preliminary data.</text>
</comment>
<dbReference type="NCBIfam" id="TIGR00574">
    <property type="entry name" value="dnl1"/>
    <property type="match status" value="1"/>
</dbReference>
<gene>
    <name evidence="13" type="ORF">INT43_009051</name>
</gene>
<dbReference type="GO" id="GO:0071897">
    <property type="term" value="P:DNA biosynthetic process"/>
    <property type="evidence" value="ECO:0007669"/>
    <property type="project" value="InterPro"/>
</dbReference>
<feature type="region of interest" description="Disordered" evidence="11">
    <location>
        <begin position="857"/>
        <end position="883"/>
    </location>
</feature>
<dbReference type="PANTHER" id="PTHR45674:SF9">
    <property type="entry name" value="DNA LIGASE 3"/>
    <property type="match status" value="1"/>
</dbReference>
<dbReference type="Gene3D" id="2.40.50.140">
    <property type="entry name" value="Nucleic acid-binding proteins"/>
    <property type="match status" value="1"/>
</dbReference>
<dbReference type="GO" id="GO:0005634">
    <property type="term" value="C:nucleus"/>
    <property type="evidence" value="ECO:0007669"/>
    <property type="project" value="UniProtKB-SubCell"/>
</dbReference>
<evidence type="ECO:0000256" key="7">
    <source>
        <dbReference type="ARBA" id="ARBA00023242"/>
    </source>
</evidence>
<name>A0A8H7PCK6_MORIS</name>
<dbReference type="CDD" id="cd07900">
    <property type="entry name" value="Adenylation_DNA_ligase_I_Euk"/>
    <property type="match status" value="1"/>
</dbReference>
<dbReference type="GO" id="GO:0005524">
    <property type="term" value="F:ATP binding"/>
    <property type="evidence" value="ECO:0007669"/>
    <property type="project" value="UniProtKB-KW"/>
</dbReference>
<evidence type="ECO:0000313" key="13">
    <source>
        <dbReference type="EMBL" id="KAG2171390.1"/>
    </source>
</evidence>
<dbReference type="Pfam" id="PF04675">
    <property type="entry name" value="DNA_ligase_A_N"/>
    <property type="match status" value="1"/>
</dbReference>
<dbReference type="Proteomes" id="UP000654370">
    <property type="component" value="Unassembled WGS sequence"/>
</dbReference>
<keyword evidence="9" id="KW-0227">DNA damage</keyword>
<comment type="subcellular location">
    <subcellularLocation>
        <location evidence="1">Nucleus</location>
    </subcellularLocation>
</comment>
<dbReference type="InterPro" id="IPR000977">
    <property type="entry name" value="DNA_ligase_ATP-dep"/>
</dbReference>
<evidence type="ECO:0000256" key="2">
    <source>
        <dbReference type="ARBA" id="ARBA00007572"/>
    </source>
</evidence>
<dbReference type="InterPro" id="IPR050191">
    <property type="entry name" value="ATP-dep_DNA_ligase"/>
</dbReference>
<dbReference type="GO" id="GO:0003677">
    <property type="term" value="F:DNA binding"/>
    <property type="evidence" value="ECO:0007669"/>
    <property type="project" value="InterPro"/>
</dbReference>
<feature type="domain" description="ATP-dependent DNA ligase family profile" evidence="12">
    <location>
        <begin position="551"/>
        <end position="740"/>
    </location>
</feature>
<feature type="compositionally biased region" description="Basic and acidic residues" evidence="11">
    <location>
        <begin position="34"/>
        <end position="43"/>
    </location>
</feature>
<dbReference type="Pfam" id="PF01068">
    <property type="entry name" value="DNA_ligase_A_M"/>
    <property type="match status" value="1"/>
</dbReference>
<evidence type="ECO:0000256" key="11">
    <source>
        <dbReference type="SAM" id="MobiDB-lite"/>
    </source>
</evidence>
<dbReference type="PANTHER" id="PTHR45674">
    <property type="entry name" value="DNA LIGASE 1/3 FAMILY MEMBER"/>
    <property type="match status" value="1"/>
</dbReference>
<evidence type="ECO:0000256" key="9">
    <source>
        <dbReference type="RuleBase" id="RU000617"/>
    </source>
</evidence>
<evidence type="ECO:0000256" key="10">
    <source>
        <dbReference type="RuleBase" id="RU004196"/>
    </source>
</evidence>
<dbReference type="InterPro" id="IPR012309">
    <property type="entry name" value="DNA_ligase_ATP-dep_C"/>
</dbReference>
<dbReference type="Gene3D" id="1.10.3260.10">
    <property type="entry name" value="DNA ligase, ATP-dependent, N-terminal domain"/>
    <property type="match status" value="1"/>
</dbReference>
<evidence type="ECO:0000256" key="5">
    <source>
        <dbReference type="ARBA" id="ARBA00022741"/>
    </source>
</evidence>
<dbReference type="FunFam" id="3.30.470.30:FF:000002">
    <property type="entry name" value="DNA ligase"/>
    <property type="match status" value="1"/>
</dbReference>
<protein>
    <recommendedName>
        <fullName evidence="9">DNA ligase</fullName>
        <ecNumber evidence="9">6.5.1.1</ecNumber>
    </recommendedName>
</protein>
<dbReference type="PROSITE" id="PS00697">
    <property type="entry name" value="DNA_LIGASE_A1"/>
    <property type="match status" value="1"/>
</dbReference>
<dbReference type="FunFam" id="2.40.50.140:FF:000062">
    <property type="entry name" value="DNA ligase"/>
    <property type="match status" value="1"/>
</dbReference>
<dbReference type="InterPro" id="IPR012310">
    <property type="entry name" value="DNA_ligase_ATP-dep_cent"/>
</dbReference>
<dbReference type="GO" id="GO:0006310">
    <property type="term" value="P:DNA recombination"/>
    <property type="evidence" value="ECO:0007669"/>
    <property type="project" value="UniProtKB-KW"/>
</dbReference>
<dbReference type="SUPFAM" id="SSF56091">
    <property type="entry name" value="DNA ligase/mRNA capping enzyme, catalytic domain"/>
    <property type="match status" value="1"/>
</dbReference>
<keyword evidence="3 9" id="KW-0436">Ligase</keyword>
<reference evidence="13" key="1">
    <citation type="submission" date="2020-12" db="EMBL/GenBank/DDBJ databases">
        <title>Metabolic potential, ecology and presence of endohyphal bacteria is reflected in genomic diversity of Mucoromycotina.</title>
        <authorList>
            <person name="Muszewska A."/>
            <person name="Okrasinska A."/>
            <person name="Steczkiewicz K."/>
            <person name="Drgas O."/>
            <person name="Orlowska M."/>
            <person name="Perlinska-Lenart U."/>
            <person name="Aleksandrzak-Piekarczyk T."/>
            <person name="Szatraj K."/>
            <person name="Zielenkiewicz U."/>
            <person name="Pilsyk S."/>
            <person name="Malc E."/>
            <person name="Mieczkowski P."/>
            <person name="Kruszewska J.S."/>
            <person name="Biernat P."/>
            <person name="Pawlowska J."/>
        </authorList>
    </citation>
    <scope>NUCLEOTIDE SEQUENCE</scope>
    <source>
        <strain evidence="13">WA0000067209</strain>
    </source>
</reference>
<dbReference type="AlphaFoldDB" id="A0A8H7PCK6"/>
<keyword evidence="9" id="KW-0233">DNA recombination</keyword>
<dbReference type="SUPFAM" id="SSF50249">
    <property type="entry name" value="Nucleic acid-binding proteins"/>
    <property type="match status" value="1"/>
</dbReference>
<keyword evidence="14" id="KW-1185">Reference proteome</keyword>
<comment type="similarity">
    <text evidence="2 10">Belongs to the ATP-dependent DNA ligase family.</text>
</comment>
<organism evidence="13 14">
    <name type="scientific">Mortierella isabellina</name>
    <name type="common">Filamentous fungus</name>
    <name type="synonym">Umbelopsis isabellina</name>
    <dbReference type="NCBI Taxonomy" id="91625"/>
    <lineage>
        <taxon>Eukaryota</taxon>
        <taxon>Fungi</taxon>
        <taxon>Fungi incertae sedis</taxon>
        <taxon>Mucoromycota</taxon>
        <taxon>Mucoromycotina</taxon>
        <taxon>Umbelopsidomycetes</taxon>
        <taxon>Umbelopsidales</taxon>
        <taxon>Umbelopsidaceae</taxon>
        <taxon>Umbelopsis</taxon>
    </lineage>
</organism>
<evidence type="ECO:0000259" key="12">
    <source>
        <dbReference type="PROSITE" id="PS50160"/>
    </source>
</evidence>
<dbReference type="CDD" id="cd07969">
    <property type="entry name" value="OBF_DNA_ligase_I"/>
    <property type="match status" value="1"/>
</dbReference>
<feature type="compositionally biased region" description="Polar residues" evidence="11">
    <location>
        <begin position="857"/>
        <end position="869"/>
    </location>
</feature>
<keyword evidence="6 9" id="KW-0067">ATP-binding</keyword>
<keyword evidence="7" id="KW-0539">Nucleus</keyword>
<dbReference type="Pfam" id="PF04679">
    <property type="entry name" value="DNA_ligase_A_C"/>
    <property type="match status" value="1"/>
</dbReference>